<organism evidence="2 3">
    <name type="scientific">Capronia epimyces CBS 606.96</name>
    <dbReference type="NCBI Taxonomy" id="1182542"/>
    <lineage>
        <taxon>Eukaryota</taxon>
        <taxon>Fungi</taxon>
        <taxon>Dikarya</taxon>
        <taxon>Ascomycota</taxon>
        <taxon>Pezizomycotina</taxon>
        <taxon>Eurotiomycetes</taxon>
        <taxon>Chaetothyriomycetidae</taxon>
        <taxon>Chaetothyriales</taxon>
        <taxon>Herpotrichiellaceae</taxon>
        <taxon>Capronia</taxon>
    </lineage>
</organism>
<evidence type="ECO:0000313" key="3">
    <source>
        <dbReference type="Proteomes" id="UP000019478"/>
    </source>
</evidence>
<gene>
    <name evidence="2" type="ORF">A1O3_05323</name>
</gene>
<evidence type="ECO:0000256" key="1">
    <source>
        <dbReference type="SAM" id="MobiDB-lite"/>
    </source>
</evidence>
<feature type="compositionally biased region" description="Low complexity" evidence="1">
    <location>
        <begin position="79"/>
        <end position="91"/>
    </location>
</feature>
<feature type="compositionally biased region" description="Pro residues" evidence="1">
    <location>
        <begin position="189"/>
        <end position="204"/>
    </location>
</feature>
<feature type="region of interest" description="Disordered" evidence="1">
    <location>
        <begin position="136"/>
        <end position="221"/>
    </location>
</feature>
<protein>
    <submittedName>
        <fullName evidence="2">Uncharacterized protein</fullName>
    </submittedName>
</protein>
<dbReference type="EMBL" id="AMGY01000004">
    <property type="protein sequence ID" value="EXJ84653.1"/>
    <property type="molecule type" value="Genomic_DNA"/>
</dbReference>
<proteinExistence type="predicted"/>
<dbReference type="HOGENOM" id="CLU_015531_0_0_1"/>
<feature type="region of interest" description="Disordered" evidence="1">
    <location>
        <begin position="57"/>
        <end position="108"/>
    </location>
</feature>
<reference evidence="2 3" key="1">
    <citation type="submission" date="2013-03" db="EMBL/GenBank/DDBJ databases">
        <title>The Genome Sequence of Capronia epimyces CBS 606.96.</title>
        <authorList>
            <consortium name="The Broad Institute Genomics Platform"/>
            <person name="Cuomo C."/>
            <person name="de Hoog S."/>
            <person name="Gorbushina A."/>
            <person name="Walker B."/>
            <person name="Young S.K."/>
            <person name="Zeng Q."/>
            <person name="Gargeya S."/>
            <person name="Fitzgerald M."/>
            <person name="Haas B."/>
            <person name="Abouelleil A."/>
            <person name="Allen A.W."/>
            <person name="Alvarado L."/>
            <person name="Arachchi H.M."/>
            <person name="Berlin A.M."/>
            <person name="Chapman S.B."/>
            <person name="Gainer-Dewar J."/>
            <person name="Goldberg J."/>
            <person name="Griggs A."/>
            <person name="Gujja S."/>
            <person name="Hansen M."/>
            <person name="Howarth C."/>
            <person name="Imamovic A."/>
            <person name="Ireland A."/>
            <person name="Larimer J."/>
            <person name="McCowan C."/>
            <person name="Murphy C."/>
            <person name="Pearson M."/>
            <person name="Poon T.W."/>
            <person name="Priest M."/>
            <person name="Roberts A."/>
            <person name="Saif S."/>
            <person name="Shea T."/>
            <person name="Sisk P."/>
            <person name="Sykes S."/>
            <person name="Wortman J."/>
            <person name="Nusbaum C."/>
            <person name="Birren B."/>
        </authorList>
    </citation>
    <scope>NUCLEOTIDE SEQUENCE [LARGE SCALE GENOMIC DNA]</scope>
    <source>
        <strain evidence="2 3">CBS 606.96</strain>
    </source>
</reference>
<dbReference type="Proteomes" id="UP000019478">
    <property type="component" value="Unassembled WGS sequence"/>
</dbReference>
<name>W9XWN9_9EURO</name>
<accession>W9XWN9</accession>
<dbReference type="OrthoDB" id="25896at2759"/>
<dbReference type="STRING" id="1182542.W9XWN9"/>
<sequence>MKDILITLQQAVITHLREVYMDEVSLDLHSLKEMSDDSRVNATVCLGQLYQRMSTATAAMKQISRPPVDEPSKTPVPESLTHSSSRSTHSSLGGGHRDNQSMTSHTTYSSRTAICYDRKASGGPMPQRAISLNSALSDSNEREHPTSVTPGEDNVPALPCSTQIQVSQGAMENTSGGVGNLQHVDERIPPPNAVPPPAYKPTPSSPIQGPDEKGQTFPRESSFYQPPTAHIYNSVPQNMPLPRVHGTVSDRNGPRRLLHPQVTQIYELDDGSLLQTHSREQEMLIPAPQPSSSHAVPLNPDYSTLEYVVDLEARSRPPGSPVKSQLYRRHTEQLEQQWQPQMQRAYYPEQVVYGQQWQSGPIVRRQTSEAETESGVSPVGPVSQARVPQVPPAPRPLSIRSSSSTESKLGAFTLRRALPPGIAEAIHKSAPSGLEWQPRYVKPDVPGVSKEQTVPLVSPASPVGHQGNSWSDGVSMTSTPSRPPLESSMRAPTLPHLQIARSELNLPSESNLAGFCKGAVRTQLGGRKKGFSLEHNRKRKGQAYFFRCTKCNFEGPAAVSTALPSGGRGAVKREKTFDTRVRMSEGGIKYRWAFLAKSHVLNKATSSDLDNSTDVFGCYFCCAEGAAKGWVDDTLTAQLATLGSFGDRKTSANLTPIFTGLRAFLAHLETHRTASRTPGLVVANEMNCIIGRTADDREDFDLNLPPP</sequence>
<feature type="region of interest" description="Disordered" evidence="1">
    <location>
        <begin position="363"/>
        <end position="404"/>
    </location>
</feature>
<feature type="region of interest" description="Disordered" evidence="1">
    <location>
        <begin position="453"/>
        <end position="489"/>
    </location>
</feature>
<dbReference type="eggNOG" id="ENOG502SPD8">
    <property type="taxonomic scope" value="Eukaryota"/>
</dbReference>
<feature type="compositionally biased region" description="Polar residues" evidence="1">
    <location>
        <begin position="160"/>
        <end position="175"/>
    </location>
</feature>
<comment type="caution">
    <text evidence="2">The sequence shown here is derived from an EMBL/GenBank/DDBJ whole genome shotgun (WGS) entry which is preliminary data.</text>
</comment>
<dbReference type="RefSeq" id="XP_007733638.1">
    <property type="nucleotide sequence ID" value="XM_007735448.1"/>
</dbReference>
<keyword evidence="3" id="KW-1185">Reference proteome</keyword>
<dbReference type="GeneID" id="19169438"/>
<dbReference type="AlphaFoldDB" id="W9XWN9"/>
<evidence type="ECO:0000313" key="2">
    <source>
        <dbReference type="EMBL" id="EXJ84653.1"/>
    </source>
</evidence>
<feature type="compositionally biased region" description="Polar residues" evidence="1">
    <location>
        <begin position="466"/>
        <end position="480"/>
    </location>
</feature>